<sequence>MTKMENAEQAVFTARVVKREAAEPPTLRYPVIFYGDSAEVKKAERQQVPVRPFLLEKVPNSYFAQPHYFGPVEHVDDLPVRYKHIERDYYEGDDGYYVLLNNGEYVRITDFKITLLRRTKMLKNTEEEEFEEITTKVRNDLGREILLEVRLEEWVNLQSIIERKAPFMQFIGEKVGNIKERFKGLLAILLKQSFGNLPSSIVVETWGWGPKLADGGRYFYHGGREDCCSPKCLSAHIDAERLQQGLGILEVAPQEVIRPLLLYSLAAYTDQLFTDAGYPLASCLMLVGESGMMKSALSRVVFSPFVPDSKRLFSVRSTEASMNVMTEQCLDDVLVIDDFNLEGTRAEVLQKMKLMRGLIRGYSDKTPRTKYGGNNNIKQYKIRGGCVFTGETRLTGQLKSSELRYLLIKLRTRVDGGKLRQYQEKPDLMQVLISAYVYFLEKNYRIVVLEIARQFPILREAFADIKEPRMRDTCIHLVLTSKLAFVAFQNVLHLDNSFAENWSTVNEKILFDICYRQSNEAQDDEPYIRYLAEFFNLIGTGDIKIASNIEQYVKSLDYFDGYMDEQLCMLKKDVIYGKIQQAFYGKNSSLPIDVDEVSRKLKEASLTKCDANSALKKASSKIPGRPRMLALFYKQAFDMVERKEVL</sequence>
<organism evidence="1 2">
    <name type="scientific">Anaerovibrio slackiae</name>
    <dbReference type="NCBI Taxonomy" id="2652309"/>
    <lineage>
        <taxon>Bacteria</taxon>
        <taxon>Bacillati</taxon>
        <taxon>Bacillota</taxon>
        <taxon>Negativicutes</taxon>
        <taxon>Selenomonadales</taxon>
        <taxon>Selenomonadaceae</taxon>
        <taxon>Anaerovibrio</taxon>
    </lineage>
</organism>
<proteinExistence type="predicted"/>
<gene>
    <name evidence="1" type="ORF">FYJ84_01475</name>
</gene>
<evidence type="ECO:0000313" key="1">
    <source>
        <dbReference type="EMBL" id="MSU07668.1"/>
    </source>
</evidence>
<keyword evidence="2" id="KW-1185">Reference proteome</keyword>
<dbReference type="Proteomes" id="UP000433181">
    <property type="component" value="Unassembled WGS sequence"/>
</dbReference>
<reference evidence="1 2" key="1">
    <citation type="submission" date="2019-08" db="EMBL/GenBank/DDBJ databases">
        <title>In-depth cultivation of the pig gut microbiome towards novel bacterial diversity and tailored functional studies.</title>
        <authorList>
            <person name="Wylensek D."/>
            <person name="Hitch T.C.A."/>
            <person name="Clavel T."/>
        </authorList>
    </citation>
    <scope>NUCLEOTIDE SEQUENCE [LARGE SCALE GENOMIC DNA]</scope>
    <source>
        <strain evidence="1 2">WCA-693-APC-5D-A</strain>
    </source>
</reference>
<name>A0A6I2U8B9_9FIRM</name>
<comment type="caution">
    <text evidence="1">The sequence shown here is derived from an EMBL/GenBank/DDBJ whole genome shotgun (WGS) entry which is preliminary data.</text>
</comment>
<evidence type="ECO:0008006" key="3">
    <source>
        <dbReference type="Google" id="ProtNLM"/>
    </source>
</evidence>
<dbReference type="EMBL" id="VUNR01000002">
    <property type="protein sequence ID" value="MSU07668.1"/>
    <property type="molecule type" value="Genomic_DNA"/>
</dbReference>
<accession>A0A6I2U8B9</accession>
<dbReference type="RefSeq" id="WP_154405426.1">
    <property type="nucleotide sequence ID" value="NZ_VUNR01000002.1"/>
</dbReference>
<protein>
    <recommendedName>
        <fullName evidence="3">DUF927 domain-containing protein</fullName>
    </recommendedName>
</protein>
<dbReference type="AlphaFoldDB" id="A0A6I2U8B9"/>
<evidence type="ECO:0000313" key="2">
    <source>
        <dbReference type="Proteomes" id="UP000433181"/>
    </source>
</evidence>
<dbReference type="GeneID" id="96777577"/>